<dbReference type="Pfam" id="PF13302">
    <property type="entry name" value="Acetyltransf_3"/>
    <property type="match status" value="1"/>
</dbReference>
<dbReference type="Gene3D" id="3.40.630.30">
    <property type="match status" value="1"/>
</dbReference>
<gene>
    <name evidence="2" type="ORF">GCM10022210_53350</name>
</gene>
<dbReference type="Proteomes" id="UP001500742">
    <property type="component" value="Unassembled WGS sequence"/>
</dbReference>
<comment type="caution">
    <text evidence="2">The sequence shown here is derived from an EMBL/GenBank/DDBJ whole genome shotgun (WGS) entry which is preliminary data.</text>
</comment>
<dbReference type="InterPro" id="IPR000182">
    <property type="entry name" value="GNAT_dom"/>
</dbReference>
<protein>
    <submittedName>
        <fullName evidence="2">GNAT family N-acetyltransferase</fullName>
    </submittedName>
</protein>
<evidence type="ECO:0000259" key="1">
    <source>
        <dbReference type="PROSITE" id="PS51186"/>
    </source>
</evidence>
<sequence length="175" mass="19657">MEITGADFILRELRLGDAAALQKQADNPNIACFLFDRFPSPYNLPDAIDFIRLRIADEIQTKFAIVIDGELAGVIGIDFRDDIYRKAPLLGYWLGQQYWGKGIMTQAVRLMIDYGFTNLDVVRLQAGVFSNNPASMQVLEKAGFKKEGILRSAIIKNDVILDEHIYGILKSDWAG</sequence>
<dbReference type="PANTHER" id="PTHR43328:SF1">
    <property type="entry name" value="N-ACETYLTRANSFERASE DOMAIN-CONTAINING PROTEIN"/>
    <property type="match status" value="1"/>
</dbReference>
<evidence type="ECO:0000313" key="2">
    <source>
        <dbReference type="EMBL" id="GAA3992906.1"/>
    </source>
</evidence>
<keyword evidence="3" id="KW-1185">Reference proteome</keyword>
<organism evidence="2 3">
    <name type="scientific">Mucilaginibacter dorajii</name>
    <dbReference type="NCBI Taxonomy" id="692994"/>
    <lineage>
        <taxon>Bacteria</taxon>
        <taxon>Pseudomonadati</taxon>
        <taxon>Bacteroidota</taxon>
        <taxon>Sphingobacteriia</taxon>
        <taxon>Sphingobacteriales</taxon>
        <taxon>Sphingobacteriaceae</taxon>
        <taxon>Mucilaginibacter</taxon>
    </lineage>
</organism>
<proteinExistence type="predicted"/>
<reference evidence="3" key="1">
    <citation type="journal article" date="2019" name="Int. J. Syst. Evol. Microbiol.">
        <title>The Global Catalogue of Microorganisms (GCM) 10K type strain sequencing project: providing services to taxonomists for standard genome sequencing and annotation.</title>
        <authorList>
            <consortium name="The Broad Institute Genomics Platform"/>
            <consortium name="The Broad Institute Genome Sequencing Center for Infectious Disease"/>
            <person name="Wu L."/>
            <person name="Ma J."/>
        </authorList>
    </citation>
    <scope>NUCLEOTIDE SEQUENCE [LARGE SCALE GENOMIC DNA]</scope>
    <source>
        <strain evidence="3">JCM 16601</strain>
    </source>
</reference>
<feature type="domain" description="N-acetyltransferase" evidence="1">
    <location>
        <begin position="8"/>
        <end position="166"/>
    </location>
</feature>
<evidence type="ECO:0000313" key="3">
    <source>
        <dbReference type="Proteomes" id="UP001500742"/>
    </source>
</evidence>
<accession>A0ABP7R5M2</accession>
<dbReference type="SUPFAM" id="SSF55729">
    <property type="entry name" value="Acyl-CoA N-acyltransferases (Nat)"/>
    <property type="match status" value="1"/>
</dbReference>
<dbReference type="PROSITE" id="PS51186">
    <property type="entry name" value="GNAT"/>
    <property type="match status" value="1"/>
</dbReference>
<dbReference type="EMBL" id="BAAAZC010000050">
    <property type="protein sequence ID" value="GAA3992906.1"/>
    <property type="molecule type" value="Genomic_DNA"/>
</dbReference>
<dbReference type="RefSeq" id="WP_259097183.1">
    <property type="nucleotide sequence ID" value="NZ_BAAAZC010000050.1"/>
</dbReference>
<name>A0ABP7R5M2_9SPHI</name>
<dbReference type="PANTHER" id="PTHR43328">
    <property type="entry name" value="ACETYLTRANSFERASE-RELATED"/>
    <property type="match status" value="1"/>
</dbReference>
<dbReference type="InterPro" id="IPR016181">
    <property type="entry name" value="Acyl_CoA_acyltransferase"/>
</dbReference>